<evidence type="ECO:0000313" key="11">
    <source>
        <dbReference type="EMBL" id="RUS71354.1"/>
    </source>
</evidence>
<dbReference type="EMBL" id="RQTK01001228">
    <property type="protein sequence ID" value="RUS71354.1"/>
    <property type="molecule type" value="Genomic_DNA"/>
</dbReference>
<dbReference type="InterPro" id="IPR009003">
    <property type="entry name" value="Peptidase_S1_PA"/>
</dbReference>
<keyword evidence="4" id="KW-0732">Signal</keyword>
<dbReference type="InterPro" id="IPR001314">
    <property type="entry name" value="Peptidase_S1A"/>
</dbReference>
<dbReference type="PROSITE" id="PS00135">
    <property type="entry name" value="TRYPSIN_SER"/>
    <property type="match status" value="1"/>
</dbReference>
<comment type="caution">
    <text evidence="11">The sequence shown here is derived from an EMBL/GenBank/DDBJ whole genome shotgun (WGS) entry which is preliminary data.</text>
</comment>
<reference evidence="11 12" key="1">
    <citation type="submission" date="2019-01" db="EMBL/GenBank/DDBJ databases">
        <title>A draft genome assembly of the solar-powered sea slug Elysia chlorotica.</title>
        <authorList>
            <person name="Cai H."/>
            <person name="Li Q."/>
            <person name="Fang X."/>
            <person name="Li J."/>
            <person name="Curtis N.E."/>
            <person name="Altenburger A."/>
            <person name="Shibata T."/>
            <person name="Feng M."/>
            <person name="Maeda T."/>
            <person name="Schwartz J.A."/>
            <person name="Shigenobu S."/>
            <person name="Lundholm N."/>
            <person name="Nishiyama T."/>
            <person name="Yang H."/>
            <person name="Hasebe M."/>
            <person name="Li S."/>
            <person name="Pierce S.K."/>
            <person name="Wang J."/>
        </authorList>
    </citation>
    <scope>NUCLEOTIDE SEQUENCE [LARGE SCALE GENOMIC DNA]</scope>
    <source>
        <strain evidence="11">EC2010</strain>
        <tissue evidence="11">Whole organism of an adult</tissue>
    </source>
</reference>
<keyword evidence="3 9" id="KW-0645">Protease</keyword>
<dbReference type="AlphaFoldDB" id="A0A433SQ36"/>
<dbReference type="Proteomes" id="UP000271974">
    <property type="component" value="Unassembled WGS sequence"/>
</dbReference>
<gene>
    <name evidence="11" type="ORF">EGW08_020884</name>
</gene>
<dbReference type="PROSITE" id="PS50240">
    <property type="entry name" value="TRYPSIN_DOM"/>
    <property type="match status" value="1"/>
</dbReference>
<dbReference type="InterPro" id="IPR001254">
    <property type="entry name" value="Trypsin_dom"/>
</dbReference>
<dbReference type="InterPro" id="IPR033116">
    <property type="entry name" value="TRYPSIN_SER"/>
</dbReference>
<name>A0A433SQ36_ELYCH</name>
<evidence type="ECO:0000256" key="2">
    <source>
        <dbReference type="ARBA" id="ARBA00022525"/>
    </source>
</evidence>
<proteinExistence type="predicted"/>
<comment type="subcellular location">
    <subcellularLocation>
        <location evidence="1">Secreted</location>
    </subcellularLocation>
</comment>
<dbReference type="FunFam" id="2.40.10.10:FF:000146">
    <property type="entry name" value="Serine protease 53"/>
    <property type="match status" value="1"/>
</dbReference>
<evidence type="ECO:0000256" key="1">
    <source>
        <dbReference type="ARBA" id="ARBA00004613"/>
    </source>
</evidence>
<dbReference type="SMART" id="SM00020">
    <property type="entry name" value="Tryp_SPc"/>
    <property type="match status" value="1"/>
</dbReference>
<evidence type="ECO:0000256" key="3">
    <source>
        <dbReference type="ARBA" id="ARBA00022670"/>
    </source>
</evidence>
<dbReference type="STRING" id="188477.A0A433SQ36"/>
<dbReference type="GO" id="GO:0005576">
    <property type="term" value="C:extracellular region"/>
    <property type="evidence" value="ECO:0007669"/>
    <property type="project" value="UniProtKB-SubCell"/>
</dbReference>
<evidence type="ECO:0000259" key="10">
    <source>
        <dbReference type="PROSITE" id="PS50240"/>
    </source>
</evidence>
<dbReference type="CDD" id="cd00190">
    <property type="entry name" value="Tryp_SPc"/>
    <property type="match status" value="1"/>
</dbReference>
<dbReference type="PANTHER" id="PTHR24253:SF153">
    <property type="entry name" value="SERINE PROTEASE HEPSIN"/>
    <property type="match status" value="1"/>
</dbReference>
<protein>
    <recommendedName>
        <fullName evidence="10">Peptidase S1 domain-containing protein</fullName>
    </recommendedName>
</protein>
<organism evidence="11 12">
    <name type="scientific">Elysia chlorotica</name>
    <name type="common">Eastern emerald elysia</name>
    <name type="synonym">Sea slug</name>
    <dbReference type="NCBI Taxonomy" id="188477"/>
    <lineage>
        <taxon>Eukaryota</taxon>
        <taxon>Metazoa</taxon>
        <taxon>Spiralia</taxon>
        <taxon>Lophotrochozoa</taxon>
        <taxon>Mollusca</taxon>
        <taxon>Gastropoda</taxon>
        <taxon>Heterobranchia</taxon>
        <taxon>Euthyneura</taxon>
        <taxon>Panpulmonata</taxon>
        <taxon>Sacoglossa</taxon>
        <taxon>Placobranchoidea</taxon>
        <taxon>Plakobranchidae</taxon>
        <taxon>Elysia</taxon>
    </lineage>
</organism>
<evidence type="ECO:0000256" key="9">
    <source>
        <dbReference type="RuleBase" id="RU363034"/>
    </source>
</evidence>
<dbReference type="GO" id="GO:0006508">
    <property type="term" value="P:proteolysis"/>
    <property type="evidence" value="ECO:0007669"/>
    <property type="project" value="UniProtKB-KW"/>
</dbReference>
<dbReference type="GO" id="GO:0004252">
    <property type="term" value="F:serine-type endopeptidase activity"/>
    <property type="evidence" value="ECO:0007669"/>
    <property type="project" value="InterPro"/>
</dbReference>
<evidence type="ECO:0000256" key="5">
    <source>
        <dbReference type="ARBA" id="ARBA00022801"/>
    </source>
</evidence>
<evidence type="ECO:0000256" key="7">
    <source>
        <dbReference type="ARBA" id="ARBA00023145"/>
    </source>
</evidence>
<evidence type="ECO:0000256" key="8">
    <source>
        <dbReference type="ARBA" id="ARBA00023157"/>
    </source>
</evidence>
<dbReference type="InterPro" id="IPR018114">
    <property type="entry name" value="TRYPSIN_HIS"/>
</dbReference>
<dbReference type="Pfam" id="PF00089">
    <property type="entry name" value="Trypsin"/>
    <property type="match status" value="1"/>
</dbReference>
<sequence length="319" mass="35127">MLYQTQSCIIQTAVQSIRFECCDIVDQDRHNPTSINESQPRTPDQVEDPPPVFSIEAQATCNYMRALPTTRIIGGSAARRGEFPWVAMLLKNGAYHCVCNIMDHNHCLTAAHCFAETTPFDAYEVIAGKYTYDVNEVEAGQHRIPVTTYIVHEAFNSDRKENDLAMVRLSRSLTWSSYILPACLPSVEVQLPLFCVVAGWGEIQGGRTPEALMKVEVQAYDSDRCLQVFSGTASAELSRYVNQNTICAANGLLGGKDACRGDSGGPIMCVQLTKSGAAAYFLFGTVSNGNQCAQPGEPGVYMDVRDYLAWIQRVILTSR</sequence>
<dbReference type="SUPFAM" id="SSF50494">
    <property type="entry name" value="Trypsin-like serine proteases"/>
    <property type="match status" value="1"/>
</dbReference>
<dbReference type="PRINTS" id="PR00722">
    <property type="entry name" value="CHYMOTRYPSIN"/>
</dbReference>
<accession>A0A433SQ36</accession>
<keyword evidence="5 9" id="KW-0378">Hydrolase</keyword>
<dbReference type="PANTHER" id="PTHR24253">
    <property type="entry name" value="TRANSMEMBRANE PROTEASE SERINE"/>
    <property type="match status" value="1"/>
</dbReference>
<keyword evidence="8" id="KW-1015">Disulfide bond</keyword>
<feature type="domain" description="Peptidase S1" evidence="10">
    <location>
        <begin position="72"/>
        <end position="316"/>
    </location>
</feature>
<keyword evidence="2" id="KW-0964">Secreted</keyword>
<keyword evidence="7" id="KW-0865">Zymogen</keyword>
<evidence type="ECO:0000313" key="12">
    <source>
        <dbReference type="Proteomes" id="UP000271974"/>
    </source>
</evidence>
<keyword evidence="6 9" id="KW-0720">Serine protease</keyword>
<dbReference type="OrthoDB" id="6121440at2759"/>
<dbReference type="Gene3D" id="2.40.10.10">
    <property type="entry name" value="Trypsin-like serine proteases"/>
    <property type="match status" value="1"/>
</dbReference>
<dbReference type="PROSITE" id="PS00134">
    <property type="entry name" value="TRYPSIN_HIS"/>
    <property type="match status" value="1"/>
</dbReference>
<evidence type="ECO:0000256" key="4">
    <source>
        <dbReference type="ARBA" id="ARBA00022729"/>
    </source>
</evidence>
<keyword evidence="12" id="KW-1185">Reference proteome</keyword>
<dbReference type="InterPro" id="IPR043504">
    <property type="entry name" value="Peptidase_S1_PA_chymotrypsin"/>
</dbReference>
<evidence type="ECO:0000256" key="6">
    <source>
        <dbReference type="ARBA" id="ARBA00022825"/>
    </source>
</evidence>